<feature type="region of interest" description="Disordered" evidence="1">
    <location>
        <begin position="343"/>
        <end position="424"/>
    </location>
</feature>
<feature type="region of interest" description="Disordered" evidence="1">
    <location>
        <begin position="268"/>
        <end position="308"/>
    </location>
</feature>
<name>A0AAI8VCB6_9PEZI</name>
<feature type="compositionally biased region" description="Basic and acidic residues" evidence="1">
    <location>
        <begin position="378"/>
        <end position="390"/>
    </location>
</feature>
<dbReference type="Proteomes" id="UP001295740">
    <property type="component" value="Unassembled WGS sequence"/>
</dbReference>
<proteinExistence type="predicted"/>
<evidence type="ECO:0000256" key="1">
    <source>
        <dbReference type="SAM" id="MobiDB-lite"/>
    </source>
</evidence>
<sequence length="424" mass="45920">MVGFVGRFRKPKSPIVLGSPPRDDTVPLRAPTPRDIVPVPPVLRNFSYPTSVGSNIQLPSFPSAPREGQSTWNQLGELYSFSPDSASRAGQARTAGLEDPFFFTSDRAPYTPLSDQDDKLSTNSQNSRTLGLESPSQEKPKKSTENCEPKDKGLKLPKDHSVGDHIFTQKSTVAARLKRNSLGHHKTTSSFDASRFMIFPSASPERPVSSSGVPVVDTKIKHISSISKTEQSSLSIPQKSVRDFSANPDDQAFVSSVIAHSLQMGSIPPRVASRGRLGTNYDTHDNASDRSRNGPASNSAKRKGKDGKGRWFSQLKDWVSVSEPSTQALKTYKKDTYKRAGIALDDPRASAKLHLPVGTLPAEAIKPAGRGPDPEVIALKRAEQQKKTRESYTGISGTSQGSQSSGSHYSSSSSVALSGEREYV</sequence>
<dbReference type="AlphaFoldDB" id="A0AAI8VCB6"/>
<feature type="compositionally biased region" description="Polar residues" evidence="1">
    <location>
        <begin position="121"/>
        <end position="135"/>
    </location>
</feature>
<accession>A0AAI8VCB6</accession>
<dbReference type="EMBL" id="CAUWAG010000003">
    <property type="protein sequence ID" value="CAJ2501776.1"/>
    <property type="molecule type" value="Genomic_DNA"/>
</dbReference>
<gene>
    <name evidence="2" type="ORF">KHLLAP_LOCUS2244</name>
</gene>
<evidence type="ECO:0000313" key="3">
    <source>
        <dbReference type="Proteomes" id="UP001295740"/>
    </source>
</evidence>
<protein>
    <submittedName>
        <fullName evidence="2">Uu.00g046290.m01.CDS01</fullName>
    </submittedName>
</protein>
<keyword evidence="3" id="KW-1185">Reference proteome</keyword>
<comment type="caution">
    <text evidence="2">The sequence shown here is derived from an EMBL/GenBank/DDBJ whole genome shotgun (WGS) entry which is preliminary data.</text>
</comment>
<feature type="region of interest" description="Disordered" evidence="1">
    <location>
        <begin position="1"/>
        <end position="40"/>
    </location>
</feature>
<evidence type="ECO:0000313" key="2">
    <source>
        <dbReference type="EMBL" id="CAJ2501776.1"/>
    </source>
</evidence>
<feature type="region of interest" description="Disordered" evidence="1">
    <location>
        <begin position="106"/>
        <end position="161"/>
    </location>
</feature>
<feature type="compositionally biased region" description="Low complexity" evidence="1">
    <location>
        <begin position="391"/>
        <end position="414"/>
    </location>
</feature>
<reference evidence="2" key="1">
    <citation type="submission" date="2023-10" db="EMBL/GenBank/DDBJ databases">
        <authorList>
            <person name="Hackl T."/>
        </authorList>
    </citation>
    <scope>NUCLEOTIDE SEQUENCE</scope>
</reference>
<organism evidence="2 3">
    <name type="scientific">Anthostomella pinea</name>
    <dbReference type="NCBI Taxonomy" id="933095"/>
    <lineage>
        <taxon>Eukaryota</taxon>
        <taxon>Fungi</taxon>
        <taxon>Dikarya</taxon>
        <taxon>Ascomycota</taxon>
        <taxon>Pezizomycotina</taxon>
        <taxon>Sordariomycetes</taxon>
        <taxon>Xylariomycetidae</taxon>
        <taxon>Xylariales</taxon>
        <taxon>Xylariaceae</taxon>
        <taxon>Anthostomella</taxon>
    </lineage>
</organism>
<feature type="compositionally biased region" description="Basic and acidic residues" evidence="1">
    <location>
        <begin position="282"/>
        <end position="292"/>
    </location>
</feature>
<feature type="compositionally biased region" description="Basic and acidic residues" evidence="1">
    <location>
        <begin position="136"/>
        <end position="161"/>
    </location>
</feature>